<dbReference type="EMBL" id="RXMA01000036">
    <property type="protein sequence ID" value="RTR15020.1"/>
    <property type="molecule type" value="Genomic_DNA"/>
</dbReference>
<feature type="domain" description="SnoaL-like" evidence="2">
    <location>
        <begin position="8"/>
        <end position="115"/>
    </location>
</feature>
<dbReference type="PANTHER" id="PTHR34957:SF1">
    <property type="entry name" value="NUCLEAR TRANSPORT FACTOR 2 (NTF2) FAMILY PROTEIN"/>
    <property type="match status" value="1"/>
</dbReference>
<organism evidence="3 4">
    <name type="scientific">Azospirillum griseum</name>
    <dbReference type="NCBI Taxonomy" id="2496639"/>
    <lineage>
        <taxon>Bacteria</taxon>
        <taxon>Pseudomonadati</taxon>
        <taxon>Pseudomonadota</taxon>
        <taxon>Alphaproteobacteria</taxon>
        <taxon>Rhodospirillales</taxon>
        <taxon>Azospirillaceae</taxon>
        <taxon>Azospirillum</taxon>
    </lineage>
</organism>
<dbReference type="RefSeq" id="WP_126620011.1">
    <property type="nucleotide sequence ID" value="NZ_JBHUCY010000040.1"/>
</dbReference>
<comment type="caution">
    <text evidence="3">The sequence shown here is derived from an EMBL/GenBank/DDBJ whole genome shotgun (WGS) entry which is preliminary data.</text>
</comment>
<evidence type="ECO:0000313" key="4">
    <source>
        <dbReference type="Proteomes" id="UP000277007"/>
    </source>
</evidence>
<dbReference type="AlphaFoldDB" id="A0A431VAW2"/>
<sequence length="138" mass="15189">MTDRDTLLALNQAFYRAFSNRDVAAMAALWAERLPVSCLHPGWGALIGREAVLTSWRDVLQAPDGVIVRPRNERVMLYGESALVLCEELLGGAVLAASNLFVREDGAWRLAHHQSGPIAQPRASVERPDDDAPPPRLH</sequence>
<accession>A0A431VAW2</accession>
<feature type="region of interest" description="Disordered" evidence="1">
    <location>
        <begin position="113"/>
        <end position="138"/>
    </location>
</feature>
<evidence type="ECO:0000256" key="1">
    <source>
        <dbReference type="SAM" id="MobiDB-lite"/>
    </source>
</evidence>
<dbReference type="SUPFAM" id="SSF54427">
    <property type="entry name" value="NTF2-like"/>
    <property type="match status" value="1"/>
</dbReference>
<dbReference type="InterPro" id="IPR037401">
    <property type="entry name" value="SnoaL-like"/>
</dbReference>
<dbReference type="OrthoDB" id="9786718at2"/>
<keyword evidence="4" id="KW-1185">Reference proteome</keyword>
<dbReference type="Pfam" id="PF13474">
    <property type="entry name" value="SnoaL_3"/>
    <property type="match status" value="1"/>
</dbReference>
<dbReference type="Gene3D" id="3.10.450.50">
    <property type="match status" value="1"/>
</dbReference>
<evidence type="ECO:0000259" key="2">
    <source>
        <dbReference type="Pfam" id="PF13474"/>
    </source>
</evidence>
<reference evidence="3 4" key="1">
    <citation type="submission" date="2018-12" db="EMBL/GenBank/DDBJ databases">
        <authorList>
            <person name="Yang Y."/>
        </authorList>
    </citation>
    <scope>NUCLEOTIDE SEQUENCE [LARGE SCALE GENOMIC DNA]</scope>
    <source>
        <strain evidence="3 4">L-25-5w-1</strain>
    </source>
</reference>
<dbReference type="Proteomes" id="UP000277007">
    <property type="component" value="Unassembled WGS sequence"/>
</dbReference>
<dbReference type="PANTHER" id="PTHR34957">
    <property type="entry name" value="NUCLEAR TRANSPORT FACTOR 2 (NTF2) FAMILY PROTEIN"/>
    <property type="match status" value="1"/>
</dbReference>
<dbReference type="InterPro" id="IPR032710">
    <property type="entry name" value="NTF2-like_dom_sf"/>
</dbReference>
<proteinExistence type="predicted"/>
<name>A0A431VAW2_9PROT</name>
<evidence type="ECO:0000313" key="3">
    <source>
        <dbReference type="EMBL" id="RTR15020.1"/>
    </source>
</evidence>
<protein>
    <submittedName>
        <fullName evidence="3">DUF4440 domain-containing protein</fullName>
    </submittedName>
</protein>
<gene>
    <name evidence="3" type="ORF">EJ903_23380</name>
</gene>